<protein>
    <submittedName>
        <fullName evidence="2">Cupin domain-containing protein</fullName>
    </submittedName>
</protein>
<keyword evidence="3" id="KW-1185">Reference proteome</keyword>
<feature type="region of interest" description="Disordered" evidence="1">
    <location>
        <begin position="1"/>
        <end position="23"/>
    </location>
</feature>
<dbReference type="Gene3D" id="2.60.120.10">
    <property type="entry name" value="Jelly Rolls"/>
    <property type="match status" value="1"/>
</dbReference>
<dbReference type="InterPro" id="IPR011051">
    <property type="entry name" value="RmlC_Cupin_sf"/>
</dbReference>
<dbReference type="RefSeq" id="WP_390205361.1">
    <property type="nucleotide sequence ID" value="NZ_JBHTAX010000001.1"/>
</dbReference>
<evidence type="ECO:0000313" key="3">
    <source>
        <dbReference type="Proteomes" id="UP001596417"/>
    </source>
</evidence>
<evidence type="ECO:0000256" key="1">
    <source>
        <dbReference type="SAM" id="MobiDB-lite"/>
    </source>
</evidence>
<accession>A0ABD5YNI8</accession>
<evidence type="ECO:0000313" key="2">
    <source>
        <dbReference type="EMBL" id="MFC7189987.1"/>
    </source>
</evidence>
<gene>
    <name evidence="2" type="ORF">ACFQL7_09040</name>
</gene>
<dbReference type="EMBL" id="JBHTAX010000001">
    <property type="protein sequence ID" value="MFC7189987.1"/>
    <property type="molecule type" value="Genomic_DNA"/>
</dbReference>
<reference evidence="2 3" key="1">
    <citation type="journal article" date="2019" name="Int. J. Syst. Evol. Microbiol.">
        <title>The Global Catalogue of Microorganisms (GCM) 10K type strain sequencing project: providing services to taxonomists for standard genome sequencing and annotation.</title>
        <authorList>
            <consortium name="The Broad Institute Genomics Platform"/>
            <consortium name="The Broad Institute Genome Sequencing Center for Infectious Disease"/>
            <person name="Wu L."/>
            <person name="Ma J."/>
        </authorList>
    </citation>
    <scope>NUCLEOTIDE SEQUENCE [LARGE SCALE GENOMIC DNA]</scope>
    <source>
        <strain evidence="2 3">RDMS1</strain>
    </source>
</reference>
<name>A0ABD5YNI8_9EURY</name>
<organism evidence="2 3">
    <name type="scientific">Halocatena marina</name>
    <dbReference type="NCBI Taxonomy" id="2934937"/>
    <lineage>
        <taxon>Archaea</taxon>
        <taxon>Methanobacteriati</taxon>
        <taxon>Methanobacteriota</taxon>
        <taxon>Stenosarchaea group</taxon>
        <taxon>Halobacteria</taxon>
        <taxon>Halobacteriales</taxon>
        <taxon>Natronomonadaceae</taxon>
        <taxon>Halocatena</taxon>
    </lineage>
</organism>
<sequence>MSRDNEEHRGLTPERLSHAHLPEQKMYKVRAEEASSVEQVEGQVRAYPLFTTNDLVLLYFEMGPSGMIDWHTHVPNMDEVSMCLEGRARYTLEREDGSHQTIEVGPMEFVYLPGGARNKIETVGEQVHKGMVIHRPVSVARLENLEDFTPSDGDDWPMALWIDRKRDEVLEKDEDAVST</sequence>
<dbReference type="AlphaFoldDB" id="A0ABD5YNI8"/>
<dbReference type="InterPro" id="IPR014710">
    <property type="entry name" value="RmlC-like_jellyroll"/>
</dbReference>
<proteinExistence type="predicted"/>
<comment type="caution">
    <text evidence="2">The sequence shown here is derived from an EMBL/GenBank/DDBJ whole genome shotgun (WGS) entry which is preliminary data.</text>
</comment>
<dbReference type="Proteomes" id="UP001596417">
    <property type="component" value="Unassembled WGS sequence"/>
</dbReference>
<dbReference type="SUPFAM" id="SSF51182">
    <property type="entry name" value="RmlC-like cupins"/>
    <property type="match status" value="1"/>
</dbReference>